<protein>
    <submittedName>
        <fullName evidence="3">Uncharacterized protein</fullName>
    </submittedName>
</protein>
<feature type="transmembrane region" description="Helical" evidence="2">
    <location>
        <begin position="107"/>
        <end position="129"/>
    </location>
</feature>
<accession>A0ABR2Z5A4</accession>
<evidence type="ECO:0000313" key="3">
    <source>
        <dbReference type="EMBL" id="KAL0056745.1"/>
    </source>
</evidence>
<feature type="compositionally biased region" description="Polar residues" evidence="1">
    <location>
        <begin position="72"/>
        <end position="83"/>
    </location>
</feature>
<evidence type="ECO:0000256" key="2">
    <source>
        <dbReference type="SAM" id="Phobius"/>
    </source>
</evidence>
<feature type="non-terminal residue" evidence="3">
    <location>
        <position position="217"/>
    </location>
</feature>
<keyword evidence="4" id="KW-1185">Reference proteome</keyword>
<dbReference type="Proteomes" id="UP001437256">
    <property type="component" value="Unassembled WGS sequence"/>
</dbReference>
<comment type="caution">
    <text evidence="3">The sequence shown here is derived from an EMBL/GenBank/DDBJ whole genome shotgun (WGS) entry which is preliminary data.</text>
</comment>
<gene>
    <name evidence="3" type="ORF">AAF712_016647</name>
</gene>
<evidence type="ECO:0000256" key="1">
    <source>
        <dbReference type="SAM" id="MobiDB-lite"/>
    </source>
</evidence>
<proteinExistence type="predicted"/>
<name>A0ABR2Z5A4_9AGAR</name>
<evidence type="ECO:0000313" key="4">
    <source>
        <dbReference type="Proteomes" id="UP001437256"/>
    </source>
</evidence>
<feature type="compositionally biased region" description="Low complexity" evidence="1">
    <location>
        <begin position="84"/>
        <end position="102"/>
    </location>
</feature>
<dbReference type="EMBL" id="JBBXMP010001000">
    <property type="protein sequence ID" value="KAL0056745.1"/>
    <property type="molecule type" value="Genomic_DNA"/>
</dbReference>
<keyword evidence="2" id="KW-1133">Transmembrane helix</keyword>
<reference evidence="3 4" key="1">
    <citation type="submission" date="2024-05" db="EMBL/GenBank/DDBJ databases">
        <title>A draft genome resource for the thread blight pathogen Marasmius tenuissimus strain MS-2.</title>
        <authorList>
            <person name="Yulfo-Soto G.E."/>
            <person name="Baruah I.K."/>
            <person name="Amoako-Attah I."/>
            <person name="Bukari Y."/>
            <person name="Meinhardt L.W."/>
            <person name="Bailey B.A."/>
            <person name="Cohen S.P."/>
        </authorList>
    </citation>
    <scope>NUCLEOTIDE SEQUENCE [LARGE SCALE GENOMIC DNA]</scope>
    <source>
        <strain evidence="3 4">MS-2</strain>
    </source>
</reference>
<feature type="region of interest" description="Disordered" evidence="1">
    <location>
        <begin position="64"/>
        <end position="102"/>
    </location>
</feature>
<organism evidence="3 4">
    <name type="scientific">Marasmius tenuissimus</name>
    <dbReference type="NCBI Taxonomy" id="585030"/>
    <lineage>
        <taxon>Eukaryota</taxon>
        <taxon>Fungi</taxon>
        <taxon>Dikarya</taxon>
        <taxon>Basidiomycota</taxon>
        <taxon>Agaricomycotina</taxon>
        <taxon>Agaricomycetes</taxon>
        <taxon>Agaricomycetidae</taxon>
        <taxon>Agaricales</taxon>
        <taxon>Marasmiineae</taxon>
        <taxon>Marasmiaceae</taxon>
        <taxon>Marasmius</taxon>
    </lineage>
</organism>
<sequence>MLYLTGIDATYSLLFNSDFRNPTSATETTTRSSSTSSLRFKTHNFDTVTNSGDITNNGNGSIFNGNFNTSGSQNSHNNSDSGDLSTQSSILPSSVLSSTSPGPSKSVIAGSVVGALALTLCLLSALVLFQKRKNKQKKQETMITPLPYGANFTSISSFPRKIRAAALRDQRAQPLESASAGMTEQPTADIQAQLTRILRRLETLEGNGLERPTPPDY</sequence>
<keyword evidence="2" id="KW-0472">Membrane</keyword>
<keyword evidence="2" id="KW-0812">Transmembrane</keyword>